<dbReference type="InterPro" id="IPR021729">
    <property type="entry name" value="DUF3298"/>
</dbReference>
<feature type="domain" description="DUF3298" evidence="3">
    <location>
        <begin position="200"/>
        <end position="274"/>
    </location>
</feature>
<dbReference type="EMBL" id="LGCL01000015">
    <property type="protein sequence ID" value="KPL79163.1"/>
    <property type="molecule type" value="Genomic_DNA"/>
</dbReference>
<dbReference type="Pfam" id="PF11738">
    <property type="entry name" value="DUF3298"/>
    <property type="match status" value="1"/>
</dbReference>
<feature type="signal peptide" evidence="2">
    <location>
        <begin position="1"/>
        <end position="27"/>
    </location>
</feature>
<dbReference type="Gene3D" id="3.90.640.20">
    <property type="entry name" value="Heat-shock cognate protein, ATPase"/>
    <property type="match status" value="1"/>
</dbReference>
<evidence type="ECO:0000256" key="2">
    <source>
        <dbReference type="SAM" id="SignalP"/>
    </source>
</evidence>
<comment type="caution">
    <text evidence="4">The sequence shown here is derived from an EMBL/GenBank/DDBJ whole genome shotgun (WGS) entry which is preliminary data.</text>
</comment>
<dbReference type="PROSITE" id="PS51257">
    <property type="entry name" value="PROKAR_LIPOPROTEIN"/>
    <property type="match status" value="1"/>
</dbReference>
<dbReference type="STRING" id="1134406.ADN00_04755"/>
<dbReference type="Proteomes" id="UP000050417">
    <property type="component" value="Unassembled WGS sequence"/>
</dbReference>
<dbReference type="AlphaFoldDB" id="A0A0P6XG61"/>
<gene>
    <name evidence="4" type="ORF">ADN00_04755</name>
</gene>
<proteinExistence type="predicted"/>
<keyword evidence="5" id="KW-1185">Reference proteome</keyword>
<feature type="region of interest" description="Disordered" evidence="1">
    <location>
        <begin position="30"/>
        <end position="57"/>
    </location>
</feature>
<evidence type="ECO:0000259" key="3">
    <source>
        <dbReference type="Pfam" id="PF11738"/>
    </source>
</evidence>
<accession>A0A0P6XG61</accession>
<keyword evidence="2" id="KW-0732">Signal</keyword>
<reference evidence="4 5" key="1">
    <citation type="submission" date="2015-07" db="EMBL/GenBank/DDBJ databases">
        <title>Genome sequence of Ornatilinea apprima DSM 23815.</title>
        <authorList>
            <person name="Hemp J."/>
            <person name="Ward L.M."/>
            <person name="Pace L.A."/>
            <person name="Fischer W.W."/>
        </authorList>
    </citation>
    <scope>NUCLEOTIDE SEQUENCE [LARGE SCALE GENOMIC DNA]</scope>
    <source>
        <strain evidence="4 5">P3M-1</strain>
    </source>
</reference>
<evidence type="ECO:0000256" key="1">
    <source>
        <dbReference type="SAM" id="MobiDB-lite"/>
    </source>
</evidence>
<organism evidence="4 5">
    <name type="scientific">Ornatilinea apprima</name>
    <dbReference type="NCBI Taxonomy" id="1134406"/>
    <lineage>
        <taxon>Bacteria</taxon>
        <taxon>Bacillati</taxon>
        <taxon>Chloroflexota</taxon>
        <taxon>Anaerolineae</taxon>
        <taxon>Anaerolineales</taxon>
        <taxon>Anaerolineaceae</taxon>
        <taxon>Ornatilinea</taxon>
    </lineage>
</organism>
<name>A0A0P6XG61_9CHLR</name>
<protein>
    <recommendedName>
        <fullName evidence="3">DUF3298 domain-containing protein</fullName>
    </recommendedName>
</protein>
<dbReference type="Gene3D" id="3.30.565.40">
    <property type="entry name" value="Fervidobacterium nodosum Rt17-B1 like"/>
    <property type="match status" value="1"/>
</dbReference>
<feature type="chain" id="PRO_5006133044" description="DUF3298 domain-containing protein" evidence="2">
    <location>
        <begin position="28"/>
        <end position="291"/>
    </location>
</feature>
<dbReference type="InterPro" id="IPR037126">
    <property type="entry name" value="PdaC/RsiV-like_sf"/>
</dbReference>
<dbReference type="RefSeq" id="WP_075061809.1">
    <property type="nucleotide sequence ID" value="NZ_LGCL01000015.1"/>
</dbReference>
<evidence type="ECO:0000313" key="5">
    <source>
        <dbReference type="Proteomes" id="UP000050417"/>
    </source>
</evidence>
<sequence>MNRHQRPFAIITLIAALMLACSFSMQLTDPTATPQPPATLSPTSAPTDPPAPADTATAVFTPLPTIAPMPTQAEPPALQIVSQPIYIESASPYYVIEGSRPLMQNAGTAGDTFNTLVQQILDEQVNSFTTNLADIEEWRAENMPGMASTMHFDYSLLYNDNGIVSILINLDVYVAGAAHPSPFSITLNFDLTRGRDLALADLFTPGADYLGRIANLCKADLSTREYIDYLTGADPTLENYRSWNITPDGLLITFDAYQVAPYAAGPQTVLIEYSQLNDLIHQTSPLHNIPR</sequence>
<dbReference type="OrthoDB" id="594879at2"/>
<evidence type="ECO:0000313" key="4">
    <source>
        <dbReference type="EMBL" id="KPL79163.1"/>
    </source>
</evidence>